<protein>
    <submittedName>
        <fullName evidence="1">Uncharacterized protein</fullName>
    </submittedName>
</protein>
<reference evidence="2" key="1">
    <citation type="submission" date="2010-08" db="EMBL/GenBank/DDBJ databases">
        <authorList>
            <consortium name="Caenorhabditis japonica Sequencing Consortium"/>
            <person name="Wilson R.K."/>
        </authorList>
    </citation>
    <scope>NUCLEOTIDE SEQUENCE [LARGE SCALE GENOMIC DNA]</scope>
    <source>
        <strain evidence="2">DF5081</strain>
    </source>
</reference>
<dbReference type="EnsemblMetazoa" id="CJA34855.1">
    <property type="protein sequence ID" value="CJA34855.1"/>
    <property type="gene ID" value="WBGene00210702"/>
</dbReference>
<reference evidence="1" key="2">
    <citation type="submission" date="2022-06" db="UniProtKB">
        <authorList>
            <consortium name="EnsemblMetazoa"/>
        </authorList>
    </citation>
    <scope>IDENTIFICATION</scope>
    <source>
        <strain evidence="1">DF5081</strain>
    </source>
</reference>
<sequence>MEQLQEKNREIEFLKDEIAIVSSGKAFITPTRGTDWTVLVEKRQNRVRIAMDFVEKRGFESVVKVIEEKIQEKVHYYIAEARKAIKKSKNSEFMNLKEIYHNIYRINTLPVLPSDYQWYVGAYQSATEEKSKRISKKEL</sequence>
<dbReference type="AlphaFoldDB" id="A0A8R1IF37"/>
<evidence type="ECO:0000313" key="1">
    <source>
        <dbReference type="EnsemblMetazoa" id="CJA34855.1"/>
    </source>
</evidence>
<proteinExistence type="predicted"/>
<dbReference type="Proteomes" id="UP000005237">
    <property type="component" value="Unassembled WGS sequence"/>
</dbReference>
<name>A0A8R1IF37_CAEJA</name>
<organism evidence="1 2">
    <name type="scientific">Caenorhabditis japonica</name>
    <dbReference type="NCBI Taxonomy" id="281687"/>
    <lineage>
        <taxon>Eukaryota</taxon>
        <taxon>Metazoa</taxon>
        <taxon>Ecdysozoa</taxon>
        <taxon>Nematoda</taxon>
        <taxon>Chromadorea</taxon>
        <taxon>Rhabditida</taxon>
        <taxon>Rhabditina</taxon>
        <taxon>Rhabditomorpha</taxon>
        <taxon>Rhabditoidea</taxon>
        <taxon>Rhabditidae</taxon>
        <taxon>Peloderinae</taxon>
        <taxon>Caenorhabditis</taxon>
    </lineage>
</organism>
<accession>A0A8R1IF37</accession>
<evidence type="ECO:0000313" key="2">
    <source>
        <dbReference type="Proteomes" id="UP000005237"/>
    </source>
</evidence>
<keyword evidence="2" id="KW-1185">Reference proteome</keyword>